<dbReference type="RefSeq" id="WP_206718927.1">
    <property type="nucleotide sequence ID" value="NZ_CP071091.1"/>
</dbReference>
<dbReference type="InterPro" id="IPR008640">
    <property type="entry name" value="Adhesin_Head_dom"/>
</dbReference>
<dbReference type="Pfam" id="PF05658">
    <property type="entry name" value="YadA_head"/>
    <property type="match status" value="1"/>
</dbReference>
<name>A0ABX7NEP3_9BACT</name>
<dbReference type="Proteomes" id="UP000663090">
    <property type="component" value="Chromosome"/>
</dbReference>
<dbReference type="Gene3D" id="1.20.5.320">
    <property type="entry name" value="6-Phosphogluconate Dehydrogenase, domain 3"/>
    <property type="match status" value="1"/>
</dbReference>
<feature type="domain" description="Peptidase S74" evidence="3">
    <location>
        <begin position="337"/>
        <end position="434"/>
    </location>
</feature>
<evidence type="ECO:0000313" key="4">
    <source>
        <dbReference type="EMBL" id="QSQ17297.1"/>
    </source>
</evidence>
<keyword evidence="5" id="KW-1185">Reference proteome</keyword>
<dbReference type="EMBL" id="CP071091">
    <property type="protein sequence ID" value="QSQ17297.1"/>
    <property type="molecule type" value="Genomic_DNA"/>
</dbReference>
<reference evidence="4 5" key="1">
    <citation type="submission" date="2021-02" db="EMBL/GenBank/DDBJ databases">
        <title>De Novo genome assembly of isolated myxobacteria.</title>
        <authorList>
            <person name="Stevens D.C."/>
        </authorList>
    </citation>
    <scope>NUCLEOTIDE SEQUENCE [LARGE SCALE GENOMIC DNA]</scope>
    <source>
        <strain evidence="4 5">SCHIC003</strain>
    </source>
</reference>
<dbReference type="InterPro" id="IPR011049">
    <property type="entry name" value="Serralysin-like_metalloprot_C"/>
</dbReference>
<evidence type="ECO:0000256" key="1">
    <source>
        <dbReference type="SAM" id="Coils"/>
    </source>
</evidence>
<organism evidence="4 5">
    <name type="scientific">Myxococcus landrumensis</name>
    <dbReference type="NCBI Taxonomy" id="2813577"/>
    <lineage>
        <taxon>Bacteria</taxon>
        <taxon>Pseudomonadati</taxon>
        <taxon>Myxococcota</taxon>
        <taxon>Myxococcia</taxon>
        <taxon>Myxococcales</taxon>
        <taxon>Cystobacterineae</taxon>
        <taxon>Myxococcaceae</taxon>
        <taxon>Myxococcus</taxon>
    </lineage>
</organism>
<feature type="region of interest" description="Disordered" evidence="2">
    <location>
        <begin position="24"/>
        <end position="54"/>
    </location>
</feature>
<dbReference type="SUPFAM" id="SSF101967">
    <property type="entry name" value="Adhesin YadA, collagen-binding domain"/>
    <property type="match status" value="1"/>
</dbReference>
<feature type="compositionally biased region" description="Low complexity" evidence="2">
    <location>
        <begin position="24"/>
        <end position="41"/>
    </location>
</feature>
<accession>A0ABX7NEP3</accession>
<sequence>MSVKTWLVAMGLAAAGLGCSGDDGATGSQGLQGSQGTPGPQGERGPAGPPGQSWQVGTGLALSNNVLNLRFGTGAEFPVSDNDLRLSNPREPLPDSASYIQNKANGDTQTASFRISGPGIVQERLATNTELIVDTSKGIPNTPPSPSDPSNTLLRLQNTLNTGVKWTQFPLLTVDSAGSILARGEAGQGPIPMTGQGVRLMWWPRQGAFRAGYADAQWDSASVGLYSWAGGNQTLASGQGAFAMGERCTAGGRNSVCMGNNSSATSDSSVALGYRVSTGNFPGSFVFGDQSSLDIHTVSAPNQFLVRASGGIRLRTSSNLNLGCDVPSDTSELRCTSDRNEKDDFRNVDGEALLGKVANLPISTWRYKREQADVRHMGPVAQDFRATFGLGTDNKSIGLLDISGVNLAAIQALEVRTRELREKSAEVDALKSEMAELKRTMSRLEAAVLAKDARP</sequence>
<dbReference type="InterPro" id="IPR030392">
    <property type="entry name" value="S74_ICA"/>
</dbReference>
<dbReference type="Pfam" id="PF13884">
    <property type="entry name" value="Peptidase_S74"/>
    <property type="match status" value="1"/>
</dbReference>
<feature type="coiled-coil region" evidence="1">
    <location>
        <begin position="413"/>
        <end position="454"/>
    </location>
</feature>
<dbReference type="PROSITE" id="PS51257">
    <property type="entry name" value="PROKAR_LIPOPROTEIN"/>
    <property type="match status" value="1"/>
</dbReference>
<evidence type="ECO:0000256" key="2">
    <source>
        <dbReference type="SAM" id="MobiDB-lite"/>
    </source>
</evidence>
<keyword evidence="1" id="KW-0175">Coiled coil</keyword>
<dbReference type="PROSITE" id="PS51688">
    <property type="entry name" value="ICA"/>
    <property type="match status" value="1"/>
</dbReference>
<proteinExistence type="predicted"/>
<evidence type="ECO:0000313" key="5">
    <source>
        <dbReference type="Proteomes" id="UP000663090"/>
    </source>
</evidence>
<dbReference type="Gene3D" id="2.150.10.10">
    <property type="entry name" value="Serralysin-like metalloprotease, C-terminal"/>
    <property type="match status" value="1"/>
</dbReference>
<gene>
    <name evidence="4" type="ORF">JY572_15070</name>
</gene>
<protein>
    <submittedName>
        <fullName evidence="4">Tail fiber domain-containing protein</fullName>
    </submittedName>
</protein>
<evidence type="ECO:0000259" key="3">
    <source>
        <dbReference type="PROSITE" id="PS51688"/>
    </source>
</evidence>